<protein>
    <submittedName>
        <fullName evidence="2">Uncharacterized protein</fullName>
    </submittedName>
</protein>
<evidence type="ECO:0000313" key="2">
    <source>
        <dbReference type="EMBL" id="GAV54537.1"/>
    </source>
</evidence>
<evidence type="ECO:0000256" key="1">
    <source>
        <dbReference type="SAM" id="Phobius"/>
    </source>
</evidence>
<evidence type="ECO:0000313" key="3">
    <source>
        <dbReference type="Proteomes" id="UP000187013"/>
    </source>
</evidence>
<organism evidence="2 3">
    <name type="scientific">Zygosaccharomyces rouxii</name>
    <dbReference type="NCBI Taxonomy" id="4956"/>
    <lineage>
        <taxon>Eukaryota</taxon>
        <taxon>Fungi</taxon>
        <taxon>Dikarya</taxon>
        <taxon>Ascomycota</taxon>
        <taxon>Saccharomycotina</taxon>
        <taxon>Saccharomycetes</taxon>
        <taxon>Saccharomycetales</taxon>
        <taxon>Saccharomycetaceae</taxon>
        <taxon>Zygosaccharomyces</taxon>
    </lineage>
</organism>
<sequence>MTSRSTMYYVEMSAQRSQRLNIYPNPVAQFLRRTYWAYYVHLPFYGLTQLDAFWLHTFFLTLMSLGLFGVVKYCILF</sequence>
<dbReference type="EMBL" id="BDGX01000039">
    <property type="protein sequence ID" value="GAV54537.1"/>
    <property type="molecule type" value="Genomic_DNA"/>
</dbReference>
<feature type="transmembrane region" description="Helical" evidence="1">
    <location>
        <begin position="53"/>
        <end position="75"/>
    </location>
</feature>
<gene>
    <name evidence="2" type="ORF">ZYGR_0AM00750</name>
</gene>
<dbReference type="AlphaFoldDB" id="A0A1Q3AFN8"/>
<keyword evidence="1" id="KW-0812">Transmembrane</keyword>
<dbReference type="OrthoDB" id="4065448at2759"/>
<name>A0A1Q3AFN8_ZYGRO</name>
<reference evidence="2 3" key="1">
    <citation type="submission" date="2016-08" db="EMBL/GenBank/DDBJ databases">
        <title>Draft genome sequence of allopolyploid Zygosaccharomyces rouxii.</title>
        <authorList>
            <person name="Watanabe J."/>
            <person name="Uehara K."/>
            <person name="Mogi Y."/>
            <person name="Tsukioka Y."/>
        </authorList>
    </citation>
    <scope>NUCLEOTIDE SEQUENCE [LARGE SCALE GENOMIC DNA]</scope>
    <source>
        <strain evidence="2 3">NBRC 110957</strain>
    </source>
</reference>
<comment type="caution">
    <text evidence="2">The sequence shown here is derived from an EMBL/GenBank/DDBJ whole genome shotgun (WGS) entry which is preliminary data.</text>
</comment>
<keyword evidence="1" id="KW-0472">Membrane</keyword>
<dbReference type="Proteomes" id="UP000187013">
    <property type="component" value="Unassembled WGS sequence"/>
</dbReference>
<accession>A0A1Q3AFN8</accession>
<dbReference type="eggNOG" id="ENOG502S91C">
    <property type="taxonomic scope" value="Eukaryota"/>
</dbReference>
<proteinExistence type="predicted"/>
<keyword evidence="1" id="KW-1133">Transmembrane helix</keyword>